<evidence type="ECO:0000256" key="3">
    <source>
        <dbReference type="SAM" id="MobiDB-lite"/>
    </source>
</evidence>
<protein>
    <recommendedName>
        <fullName evidence="4">HNH nuclease domain-containing protein</fullName>
    </recommendedName>
</protein>
<dbReference type="Proteomes" id="UP000014760">
    <property type="component" value="Unassembled WGS sequence"/>
</dbReference>
<dbReference type="PANTHER" id="PTHR41286">
    <property type="entry name" value="HNH NUCLEASE YAJD-RELATED"/>
    <property type="match status" value="1"/>
</dbReference>
<dbReference type="PANTHER" id="PTHR41286:SF1">
    <property type="entry name" value="HNH NUCLEASE YAJD-RELATED"/>
    <property type="match status" value="1"/>
</dbReference>
<gene>
    <name evidence="5" type="ORF">CAPTEDRAFT_121699</name>
</gene>
<dbReference type="GO" id="GO:0005829">
    <property type="term" value="C:cytosol"/>
    <property type="evidence" value="ECO:0007669"/>
    <property type="project" value="TreeGrafter"/>
</dbReference>
<keyword evidence="1" id="KW-0540">Nuclease</keyword>
<accession>R7VCJ8</accession>
<keyword evidence="2" id="KW-0378">Hydrolase</keyword>
<evidence type="ECO:0000313" key="7">
    <source>
        <dbReference type="Proteomes" id="UP000014760"/>
    </source>
</evidence>
<dbReference type="GO" id="GO:0004519">
    <property type="term" value="F:endonuclease activity"/>
    <property type="evidence" value="ECO:0007669"/>
    <property type="project" value="InterPro"/>
</dbReference>
<dbReference type="OrthoDB" id="2801544at2759"/>
<dbReference type="Pfam" id="PF01844">
    <property type="entry name" value="HNH"/>
    <property type="match status" value="1"/>
</dbReference>
<reference evidence="7" key="1">
    <citation type="submission" date="2012-12" db="EMBL/GenBank/DDBJ databases">
        <authorList>
            <person name="Hellsten U."/>
            <person name="Grimwood J."/>
            <person name="Chapman J.A."/>
            <person name="Shapiro H."/>
            <person name="Aerts A."/>
            <person name="Otillar R.P."/>
            <person name="Terry A.Y."/>
            <person name="Boore J.L."/>
            <person name="Simakov O."/>
            <person name="Marletaz F."/>
            <person name="Cho S.-J."/>
            <person name="Edsinger-Gonzales E."/>
            <person name="Havlak P."/>
            <person name="Kuo D.-H."/>
            <person name="Larsson T."/>
            <person name="Lv J."/>
            <person name="Arendt D."/>
            <person name="Savage R."/>
            <person name="Osoegawa K."/>
            <person name="de Jong P."/>
            <person name="Lindberg D.R."/>
            <person name="Seaver E.C."/>
            <person name="Weisblat D.A."/>
            <person name="Putnam N.H."/>
            <person name="Grigoriev I.V."/>
            <person name="Rokhsar D.S."/>
        </authorList>
    </citation>
    <scope>NUCLEOTIDE SEQUENCE</scope>
    <source>
        <strain evidence="7">I ESC-2004</strain>
    </source>
</reference>
<dbReference type="InterPro" id="IPR002711">
    <property type="entry name" value="HNH"/>
</dbReference>
<proteinExistence type="predicted"/>
<feature type="compositionally biased region" description="Polar residues" evidence="3">
    <location>
        <begin position="31"/>
        <end position="47"/>
    </location>
</feature>
<evidence type="ECO:0000259" key="4">
    <source>
        <dbReference type="SMART" id="SM00507"/>
    </source>
</evidence>
<dbReference type="OMA" id="VRGCRHT"/>
<evidence type="ECO:0000256" key="1">
    <source>
        <dbReference type="ARBA" id="ARBA00022722"/>
    </source>
</evidence>
<reference evidence="5 7" key="2">
    <citation type="journal article" date="2013" name="Nature">
        <title>Insights into bilaterian evolution from three spiralian genomes.</title>
        <authorList>
            <person name="Simakov O."/>
            <person name="Marletaz F."/>
            <person name="Cho S.J."/>
            <person name="Edsinger-Gonzales E."/>
            <person name="Havlak P."/>
            <person name="Hellsten U."/>
            <person name="Kuo D.H."/>
            <person name="Larsson T."/>
            <person name="Lv J."/>
            <person name="Arendt D."/>
            <person name="Savage R."/>
            <person name="Osoegawa K."/>
            <person name="de Jong P."/>
            <person name="Grimwood J."/>
            <person name="Chapman J.A."/>
            <person name="Shapiro H."/>
            <person name="Aerts A."/>
            <person name="Otillar R.P."/>
            <person name="Terry A.Y."/>
            <person name="Boore J.L."/>
            <person name="Grigoriev I.V."/>
            <person name="Lindberg D.R."/>
            <person name="Seaver E.C."/>
            <person name="Weisblat D.A."/>
            <person name="Putnam N.H."/>
            <person name="Rokhsar D.S."/>
        </authorList>
    </citation>
    <scope>NUCLEOTIDE SEQUENCE</scope>
    <source>
        <strain evidence="5 7">I ESC-2004</strain>
    </source>
</reference>
<dbReference type="EnsemblMetazoa" id="CapteT121699">
    <property type="protein sequence ID" value="CapteP121699"/>
    <property type="gene ID" value="CapteG121699"/>
</dbReference>
<evidence type="ECO:0000313" key="5">
    <source>
        <dbReference type="EMBL" id="ELU16563.1"/>
    </source>
</evidence>
<dbReference type="EMBL" id="KB293080">
    <property type="protein sequence ID" value="ELU16563.1"/>
    <property type="molecule type" value="Genomic_DNA"/>
</dbReference>
<feature type="domain" description="HNH nuclease" evidence="4">
    <location>
        <begin position="56"/>
        <end position="110"/>
    </location>
</feature>
<dbReference type="GO" id="GO:0016787">
    <property type="term" value="F:hydrolase activity"/>
    <property type="evidence" value="ECO:0007669"/>
    <property type="project" value="UniProtKB-KW"/>
</dbReference>
<reference evidence="6" key="3">
    <citation type="submission" date="2015-06" db="UniProtKB">
        <authorList>
            <consortium name="EnsemblMetazoa"/>
        </authorList>
    </citation>
    <scope>IDENTIFICATION</scope>
</reference>
<feature type="region of interest" description="Disordered" evidence="3">
    <location>
        <begin position="31"/>
        <end position="50"/>
    </location>
</feature>
<sequence length="128" mass="14409">MPARIKRACRKQGCPGTTTHRSGFCEVHQPTDGSWAQWQQRKGSSSERGYGSDWRKLRAFILERDNHLCQEHLKQGVIQAGNHVDHIVPKAQQGTDTPSNLQTLCTTCHKHKTATERQRDPGGRVNPS</sequence>
<evidence type="ECO:0000313" key="6">
    <source>
        <dbReference type="EnsemblMetazoa" id="CapteP121699"/>
    </source>
</evidence>
<dbReference type="InterPro" id="IPR003615">
    <property type="entry name" value="HNH_nuc"/>
</dbReference>
<keyword evidence="7" id="KW-1185">Reference proteome</keyword>
<dbReference type="SMART" id="SM00507">
    <property type="entry name" value="HNHc"/>
    <property type="match status" value="1"/>
</dbReference>
<dbReference type="EMBL" id="AMQN01017402">
    <property type="status" value="NOT_ANNOTATED_CDS"/>
    <property type="molecule type" value="Genomic_DNA"/>
</dbReference>
<dbReference type="CDD" id="cd00085">
    <property type="entry name" value="HNHc"/>
    <property type="match status" value="1"/>
</dbReference>
<dbReference type="GO" id="GO:0008270">
    <property type="term" value="F:zinc ion binding"/>
    <property type="evidence" value="ECO:0007669"/>
    <property type="project" value="InterPro"/>
</dbReference>
<evidence type="ECO:0000256" key="2">
    <source>
        <dbReference type="ARBA" id="ARBA00022801"/>
    </source>
</evidence>
<dbReference type="AlphaFoldDB" id="R7VCJ8"/>
<dbReference type="GO" id="GO:0003676">
    <property type="term" value="F:nucleic acid binding"/>
    <property type="evidence" value="ECO:0007669"/>
    <property type="project" value="InterPro"/>
</dbReference>
<organism evidence="5">
    <name type="scientific">Capitella teleta</name>
    <name type="common">Polychaete worm</name>
    <dbReference type="NCBI Taxonomy" id="283909"/>
    <lineage>
        <taxon>Eukaryota</taxon>
        <taxon>Metazoa</taxon>
        <taxon>Spiralia</taxon>
        <taxon>Lophotrochozoa</taxon>
        <taxon>Annelida</taxon>
        <taxon>Polychaeta</taxon>
        <taxon>Sedentaria</taxon>
        <taxon>Scolecida</taxon>
        <taxon>Capitellidae</taxon>
        <taxon>Capitella</taxon>
    </lineage>
</organism>
<dbReference type="HOGENOM" id="CLU_108879_4_2_1"/>
<name>R7VCJ8_CAPTE</name>
<dbReference type="Gene3D" id="1.10.30.50">
    <property type="match status" value="1"/>
</dbReference>